<dbReference type="RefSeq" id="WP_398284451.1">
    <property type="nucleotide sequence ID" value="NZ_JBITLV010000010.1"/>
</dbReference>
<feature type="chain" id="PRO_5047071029" evidence="2">
    <location>
        <begin position="34"/>
        <end position="111"/>
    </location>
</feature>
<name>A0ABW8AU07_9ACTN</name>
<dbReference type="EMBL" id="JBITLV010000010">
    <property type="protein sequence ID" value="MFI7589850.1"/>
    <property type="molecule type" value="Genomic_DNA"/>
</dbReference>
<gene>
    <name evidence="3" type="ORF">ACIB24_22495</name>
</gene>
<feature type="transmembrane region" description="Helical" evidence="1">
    <location>
        <begin position="85"/>
        <end position="102"/>
    </location>
</feature>
<accession>A0ABW8AU07</accession>
<evidence type="ECO:0000313" key="4">
    <source>
        <dbReference type="Proteomes" id="UP001612915"/>
    </source>
</evidence>
<keyword evidence="1" id="KW-0812">Transmembrane</keyword>
<protein>
    <submittedName>
        <fullName evidence="3">Uncharacterized protein</fullName>
    </submittedName>
</protein>
<evidence type="ECO:0000256" key="2">
    <source>
        <dbReference type="SAM" id="SignalP"/>
    </source>
</evidence>
<dbReference type="Proteomes" id="UP001612915">
    <property type="component" value="Unassembled WGS sequence"/>
</dbReference>
<organism evidence="3 4">
    <name type="scientific">Spongisporangium articulatum</name>
    <dbReference type="NCBI Taxonomy" id="3362603"/>
    <lineage>
        <taxon>Bacteria</taxon>
        <taxon>Bacillati</taxon>
        <taxon>Actinomycetota</taxon>
        <taxon>Actinomycetes</taxon>
        <taxon>Kineosporiales</taxon>
        <taxon>Kineosporiaceae</taxon>
        <taxon>Spongisporangium</taxon>
    </lineage>
</organism>
<keyword evidence="2" id="KW-0732">Signal</keyword>
<comment type="caution">
    <text evidence="3">The sequence shown here is derived from an EMBL/GenBank/DDBJ whole genome shotgun (WGS) entry which is preliminary data.</text>
</comment>
<evidence type="ECO:0000313" key="3">
    <source>
        <dbReference type="EMBL" id="MFI7589850.1"/>
    </source>
</evidence>
<proteinExistence type="predicted"/>
<keyword evidence="1" id="KW-1133">Transmembrane helix</keyword>
<keyword evidence="4" id="KW-1185">Reference proteome</keyword>
<sequence length="111" mass="11552">MASKRQVRTTTTTAALAAFLIGLSLAVAPSATARSLPKAGNEQWWFTALGPEGRDDSSGFGIARPLRAIVDNVPADAPTPIFDELGLAALLVAIAGGAIAFIRTRRRPHSG</sequence>
<keyword evidence="1" id="KW-0472">Membrane</keyword>
<feature type="signal peptide" evidence="2">
    <location>
        <begin position="1"/>
        <end position="33"/>
    </location>
</feature>
<reference evidence="3 4" key="1">
    <citation type="submission" date="2024-10" db="EMBL/GenBank/DDBJ databases">
        <title>The Natural Products Discovery Center: Release of the First 8490 Sequenced Strains for Exploring Actinobacteria Biosynthetic Diversity.</title>
        <authorList>
            <person name="Kalkreuter E."/>
            <person name="Kautsar S.A."/>
            <person name="Yang D."/>
            <person name="Bader C.D."/>
            <person name="Teijaro C.N."/>
            <person name="Fluegel L."/>
            <person name="Davis C.M."/>
            <person name="Simpson J.R."/>
            <person name="Lauterbach L."/>
            <person name="Steele A.D."/>
            <person name="Gui C."/>
            <person name="Meng S."/>
            <person name="Li G."/>
            <person name="Viehrig K."/>
            <person name="Ye F."/>
            <person name="Su P."/>
            <person name="Kiefer A.F."/>
            <person name="Nichols A."/>
            <person name="Cepeda A.J."/>
            <person name="Yan W."/>
            <person name="Fan B."/>
            <person name="Jiang Y."/>
            <person name="Adhikari A."/>
            <person name="Zheng C.-J."/>
            <person name="Schuster L."/>
            <person name="Cowan T.M."/>
            <person name="Smanski M.J."/>
            <person name="Chevrette M.G."/>
            <person name="De Carvalho L.P.S."/>
            <person name="Shen B."/>
        </authorList>
    </citation>
    <scope>NUCLEOTIDE SEQUENCE [LARGE SCALE GENOMIC DNA]</scope>
    <source>
        <strain evidence="3 4">NPDC049639</strain>
    </source>
</reference>
<evidence type="ECO:0000256" key="1">
    <source>
        <dbReference type="SAM" id="Phobius"/>
    </source>
</evidence>